<dbReference type="Pfam" id="PF19413">
    <property type="entry name" value="YaiO"/>
    <property type="match status" value="1"/>
</dbReference>
<comment type="caution">
    <text evidence="3">The sequence shown here is derived from an EMBL/GenBank/DDBJ whole genome shotgun (WGS) entry which is preliminary data.</text>
</comment>
<dbReference type="InterPro" id="IPR011990">
    <property type="entry name" value="TPR-like_helical_dom_sf"/>
</dbReference>
<accession>A0ABV8AUW6</accession>
<reference evidence="4" key="1">
    <citation type="journal article" date="2019" name="Int. J. Syst. Evol. Microbiol.">
        <title>The Global Catalogue of Microorganisms (GCM) 10K type strain sequencing project: providing services to taxonomists for standard genome sequencing and annotation.</title>
        <authorList>
            <consortium name="The Broad Institute Genomics Platform"/>
            <consortium name="The Broad Institute Genome Sequencing Center for Infectious Disease"/>
            <person name="Wu L."/>
            <person name="Ma J."/>
        </authorList>
    </citation>
    <scope>NUCLEOTIDE SEQUENCE [LARGE SCALE GENOMIC DNA]</scope>
    <source>
        <strain evidence="4">CCUG 60523</strain>
    </source>
</reference>
<evidence type="ECO:0000259" key="2">
    <source>
        <dbReference type="Pfam" id="PF19413"/>
    </source>
</evidence>
<organism evidence="3 4">
    <name type="scientific">Algoriphagus namhaensis</name>
    <dbReference type="NCBI Taxonomy" id="915353"/>
    <lineage>
        <taxon>Bacteria</taxon>
        <taxon>Pseudomonadati</taxon>
        <taxon>Bacteroidota</taxon>
        <taxon>Cytophagia</taxon>
        <taxon>Cytophagales</taxon>
        <taxon>Cyclobacteriaceae</taxon>
        <taxon>Algoriphagus</taxon>
    </lineage>
</organism>
<feature type="domain" description="YaiO beta-barrel" evidence="2">
    <location>
        <begin position="178"/>
        <end position="348"/>
    </location>
</feature>
<evidence type="ECO:0000256" key="1">
    <source>
        <dbReference type="SAM" id="SignalP"/>
    </source>
</evidence>
<evidence type="ECO:0000313" key="3">
    <source>
        <dbReference type="EMBL" id="MFC3881064.1"/>
    </source>
</evidence>
<dbReference type="RefSeq" id="WP_377906405.1">
    <property type="nucleotide sequence ID" value="NZ_JBHRZS010000007.1"/>
</dbReference>
<name>A0ABV8AUW6_9BACT</name>
<gene>
    <name evidence="3" type="ORF">ACFOSV_12795</name>
</gene>
<dbReference type="Gene3D" id="1.25.40.10">
    <property type="entry name" value="Tetratricopeptide repeat domain"/>
    <property type="match status" value="1"/>
</dbReference>
<dbReference type="SUPFAM" id="SSF48452">
    <property type="entry name" value="TPR-like"/>
    <property type="match status" value="1"/>
</dbReference>
<dbReference type="InterPro" id="IPR030887">
    <property type="entry name" value="Beta-barrel_YaiO"/>
</dbReference>
<dbReference type="NCBIfam" id="TIGR04390">
    <property type="entry name" value="OMP_YaiO_dom"/>
    <property type="match status" value="1"/>
</dbReference>
<proteinExistence type="predicted"/>
<evidence type="ECO:0000313" key="4">
    <source>
        <dbReference type="Proteomes" id="UP001595805"/>
    </source>
</evidence>
<feature type="signal peptide" evidence="1">
    <location>
        <begin position="1"/>
        <end position="19"/>
    </location>
</feature>
<dbReference type="EMBL" id="JBHRZS010000007">
    <property type="protein sequence ID" value="MFC3881064.1"/>
    <property type="molecule type" value="Genomic_DNA"/>
</dbReference>
<keyword evidence="4" id="KW-1185">Reference proteome</keyword>
<sequence length="406" mass="46673">MKRIIAFFLMVLGSQLVWAQDSFDPDQMLLDARELIFDGKYDEGRKIAFRALNGYPDYADILILVGRSYAWEGKNDSASIYLERAIVAAPAYEDGYSAYLDNLMWASEYDAASRILDRAKGSLNPLPTNLKYKEARLFYYQEDYDAAYEMADSLFETGYENKDLLAFMSNLQRLRSTNAFGFTYDYDSFFGDISNWNTASIYGRTRTKLTGALIARVTQSWRFDDTGTLFELDAYPALWKNSYAYINIGGSSTDFFPKFRTGISIYQNLPKAWELELGYRYLGFTEATHIYTSSIGKYAGNWWINMRVNVIPDESSVGVSGNLQARYYFRTAEDFFSIQGSTGVSPDEESRDPSQLLNSYRVRLGYQELIRPRFMIFGFTGYSRDELSEGRFRNNLNISVGAEFRF</sequence>
<protein>
    <submittedName>
        <fullName evidence="3">YaiO family outer membrane beta-barrel protein</fullName>
    </submittedName>
</protein>
<feature type="chain" id="PRO_5045613083" evidence="1">
    <location>
        <begin position="20"/>
        <end position="406"/>
    </location>
</feature>
<keyword evidence="1" id="KW-0732">Signal</keyword>
<dbReference type="Proteomes" id="UP001595805">
    <property type="component" value="Unassembled WGS sequence"/>
</dbReference>